<evidence type="ECO:0000256" key="2">
    <source>
        <dbReference type="ARBA" id="ARBA00022448"/>
    </source>
</evidence>
<evidence type="ECO:0000313" key="15">
    <source>
        <dbReference type="EMBL" id="CDO03525.1"/>
    </source>
</evidence>
<dbReference type="STRING" id="171693.BN988_02041"/>
<dbReference type="PANTHER" id="PTHR36203:SF1">
    <property type="entry name" value="ASCORBATE-SPECIFIC PTS SYSTEM EIIA COMPONENT"/>
    <property type="match status" value="1"/>
</dbReference>
<dbReference type="InterPro" id="IPR013011">
    <property type="entry name" value="PTS_EIIB_2"/>
</dbReference>
<dbReference type="GO" id="GO:0008982">
    <property type="term" value="F:protein-N(PI)-phosphohistidine-sugar phosphotransferase activity"/>
    <property type="evidence" value="ECO:0007669"/>
    <property type="project" value="InterPro"/>
</dbReference>
<dbReference type="eggNOG" id="COG1762">
    <property type="taxonomic scope" value="Bacteria"/>
</dbReference>
<dbReference type="eggNOG" id="COG3711">
    <property type="taxonomic scope" value="Bacteria"/>
</dbReference>
<dbReference type="Pfam" id="PF00359">
    <property type="entry name" value="PTS_EIIA_2"/>
    <property type="match status" value="1"/>
</dbReference>
<reference evidence="15" key="2">
    <citation type="submission" date="2014-03" db="EMBL/GenBank/DDBJ databases">
        <authorList>
            <person name="Urmite Genomes"/>
        </authorList>
    </citation>
    <scope>NUCLEOTIDE SEQUENCE</scope>
    <source>
        <strain evidence="15">S1</strain>
    </source>
</reference>
<comment type="function">
    <text evidence="9">The phosphoenolpyruvate-dependent sugar phosphotransferase system (sugar PTS), a major carbohydrate active transport system, catalyzes the phosphorylation of incoming sugar substrates concomitantly with their translocation across the cell membrane. The enzyme II UlaABC PTS system is involved in ascorbate transport.</text>
</comment>
<dbReference type="EMBL" id="CCAX010000001">
    <property type="protein sequence ID" value="CDO03525.1"/>
    <property type="molecule type" value="Genomic_DNA"/>
</dbReference>
<comment type="subcellular location">
    <subcellularLocation>
        <location evidence="1">Cytoplasm</location>
    </subcellularLocation>
</comment>
<dbReference type="CDD" id="cd05568">
    <property type="entry name" value="PTS_IIB_bgl_like"/>
    <property type="match status" value="1"/>
</dbReference>
<evidence type="ECO:0000256" key="6">
    <source>
        <dbReference type="ARBA" id="ARBA00022683"/>
    </source>
</evidence>
<dbReference type="Proteomes" id="UP000028863">
    <property type="component" value="Unassembled WGS sequence"/>
</dbReference>
<dbReference type="SUPFAM" id="SSF63520">
    <property type="entry name" value="PTS-regulatory domain, PRD"/>
    <property type="match status" value="2"/>
</dbReference>
<dbReference type="Pfam" id="PF05043">
    <property type="entry name" value="Mga"/>
    <property type="match status" value="1"/>
</dbReference>
<keyword evidence="6" id="KW-0598">Phosphotransferase system</keyword>
<evidence type="ECO:0000256" key="10">
    <source>
        <dbReference type="ARBA" id="ARBA00041175"/>
    </source>
</evidence>
<evidence type="ECO:0000259" key="14">
    <source>
        <dbReference type="PROSITE" id="PS51372"/>
    </source>
</evidence>
<name>W9BAP4_9BACI</name>
<keyword evidence="16" id="KW-1185">Reference proteome</keyword>
<keyword evidence="7" id="KW-0418">Kinase</keyword>
<reference evidence="15" key="1">
    <citation type="submission" date="2014-03" db="EMBL/GenBank/DDBJ databases">
        <title>Draft genome sequencing of Oceanobacillus picturae strain S1 isolated from human gut.</title>
        <authorList>
            <person name="Croce O."/>
            <person name="Lagier J.C."/>
            <person name="Raoult D."/>
        </authorList>
    </citation>
    <scope>NUCLEOTIDE SEQUENCE [LARGE SCALE GENOMIC DNA]</scope>
    <source>
        <strain evidence="15">S1</strain>
    </source>
</reference>
<keyword evidence="2" id="KW-0813">Transport</keyword>
<comment type="caution">
    <text evidence="15">The sequence shown here is derived from an EMBL/GenBank/DDBJ whole genome shotgun (WGS) entry which is preliminary data.</text>
</comment>
<keyword evidence="8" id="KW-0010">Activator</keyword>
<evidence type="ECO:0000256" key="8">
    <source>
        <dbReference type="ARBA" id="ARBA00023159"/>
    </source>
</evidence>
<organism evidence="15 16">
    <name type="scientific">Oceanobacillus picturae</name>
    <dbReference type="NCBI Taxonomy" id="171693"/>
    <lineage>
        <taxon>Bacteria</taxon>
        <taxon>Bacillati</taxon>
        <taxon>Bacillota</taxon>
        <taxon>Bacilli</taxon>
        <taxon>Bacillales</taxon>
        <taxon>Bacillaceae</taxon>
        <taxon>Oceanobacillus</taxon>
    </lineage>
</organism>
<sequence length="700" mass="81930">MYLDKRSFELLEELIVNPKITSKEMEIRKQLSRRQIKYSFEKINNWLQGNNYPKIKRLNNGNFIVDATLNEIITQKNELDTSSYIPSENERVLLLLFIMMSQKNLSLFHFTHALKVSNVTVLNDMKEAQRKVKQYQLKIHYSRSGGYVLKGNEWHIRNLLHDSVQEMTLMYSGLSLVQDFTLIPINEINNISMQLEKIEEVLKIKFTDEKFQLLPYYLGIIFKRIEQGFLIEVDYQIKFKELSGTKEFEATELLVENDTGLPEVERLYITLQLLSANIFSSETLAQLEIPQLKNALFETLNNVERLAFIKLKNKEMLVKRLMLHLKPAYYRMKYNLTSYASPAPYIDDSYLELDSIVERSLKPLEEFIKSKIPQRERHYITIFIGGHLLEAKQILTTRKKAIVLCQNGVTVSKLLRNTLTKLFPEFDFFPTMSLRQFNEIDHSSAEIIFSPIPVTTNKYFFIVNPLLQERAMWNLRQRVMKKVFGYDHDLINVDKLIDVIQSSTDILDKKRLKQDLQSYFQQTDHNNRNIIHPHTESHPNLNELLTPEMIAITNEVESWKDAIQLASIPLLKNNMITENYVNKMIEAHNYHHPYMVLGEHMAIPHAEPEEGVNRLGMSLLVIKKGVQFSERLKIHLVVVIAPTDTEEHVKAIYQLTNLSMNQELLKEVMYTSDKKTITQLLEELSQTHRLEVKEVSGYEN</sequence>
<dbReference type="InterPro" id="IPR016152">
    <property type="entry name" value="PTrfase/Anion_transptr"/>
</dbReference>
<evidence type="ECO:0000256" key="5">
    <source>
        <dbReference type="ARBA" id="ARBA00022679"/>
    </source>
</evidence>
<feature type="domain" description="PRD" evidence="14">
    <location>
        <begin position="182"/>
        <end position="283"/>
    </location>
</feature>
<dbReference type="GO" id="GO:0005737">
    <property type="term" value="C:cytoplasm"/>
    <property type="evidence" value="ECO:0007669"/>
    <property type="project" value="UniProtKB-SubCell"/>
</dbReference>
<dbReference type="PROSITE" id="PS51094">
    <property type="entry name" value="PTS_EIIA_TYPE_2"/>
    <property type="match status" value="1"/>
</dbReference>
<evidence type="ECO:0000313" key="16">
    <source>
        <dbReference type="Proteomes" id="UP000028863"/>
    </source>
</evidence>
<dbReference type="AlphaFoldDB" id="W9BAP4"/>
<evidence type="ECO:0000259" key="12">
    <source>
        <dbReference type="PROSITE" id="PS51094"/>
    </source>
</evidence>
<evidence type="ECO:0000256" key="3">
    <source>
        <dbReference type="ARBA" id="ARBA00022490"/>
    </source>
</evidence>
<keyword evidence="5" id="KW-0808">Transferase</keyword>
<keyword evidence="3" id="KW-0963">Cytoplasm</keyword>
<accession>W9BAP4</accession>
<proteinExistence type="predicted"/>
<evidence type="ECO:0000259" key="13">
    <source>
        <dbReference type="PROSITE" id="PS51099"/>
    </source>
</evidence>
<dbReference type="PANTHER" id="PTHR36203">
    <property type="entry name" value="ASCORBATE-SPECIFIC PTS SYSTEM EIIA COMPONENT"/>
    <property type="match status" value="1"/>
</dbReference>
<dbReference type="Pfam" id="PF00874">
    <property type="entry name" value="PRD"/>
    <property type="match status" value="1"/>
</dbReference>
<evidence type="ECO:0000256" key="9">
    <source>
        <dbReference type="ARBA" id="ARBA00037387"/>
    </source>
</evidence>
<evidence type="ECO:0000256" key="11">
    <source>
        <dbReference type="ARBA" id="ARBA00042072"/>
    </source>
</evidence>
<feature type="domain" description="PTS EIIA type-2" evidence="12">
    <location>
        <begin position="543"/>
        <end position="684"/>
    </location>
</feature>
<protein>
    <recommendedName>
        <fullName evidence="10">Ascorbate-specific PTS system EIIA component</fullName>
    </recommendedName>
    <alternativeName>
        <fullName evidence="11">Ascorbate-specific phosphotransferase enzyme IIA component</fullName>
    </alternativeName>
</protein>
<dbReference type="GO" id="GO:0009401">
    <property type="term" value="P:phosphoenolpyruvate-dependent sugar phosphotransferase system"/>
    <property type="evidence" value="ECO:0007669"/>
    <property type="project" value="UniProtKB-KW"/>
</dbReference>
<dbReference type="GO" id="GO:0006355">
    <property type="term" value="P:regulation of DNA-templated transcription"/>
    <property type="evidence" value="ECO:0007669"/>
    <property type="project" value="InterPro"/>
</dbReference>
<dbReference type="InterPro" id="IPR011608">
    <property type="entry name" value="PRD"/>
</dbReference>
<dbReference type="InterPro" id="IPR007737">
    <property type="entry name" value="Mga_HTH"/>
</dbReference>
<dbReference type="PROSITE" id="PS51372">
    <property type="entry name" value="PRD_2"/>
    <property type="match status" value="2"/>
</dbReference>
<dbReference type="Gene3D" id="3.40.930.10">
    <property type="entry name" value="Mannitol-specific EII, Chain A"/>
    <property type="match status" value="1"/>
</dbReference>
<dbReference type="CDD" id="cd00211">
    <property type="entry name" value="PTS_IIA_fru"/>
    <property type="match status" value="1"/>
</dbReference>
<dbReference type="RefSeq" id="WP_036575661.1">
    <property type="nucleotide sequence ID" value="NZ_CABLBW010000001.1"/>
</dbReference>
<evidence type="ECO:0000256" key="1">
    <source>
        <dbReference type="ARBA" id="ARBA00004496"/>
    </source>
</evidence>
<dbReference type="InterPro" id="IPR036634">
    <property type="entry name" value="PRD_sf"/>
</dbReference>
<evidence type="ECO:0000256" key="4">
    <source>
        <dbReference type="ARBA" id="ARBA00022553"/>
    </source>
</evidence>
<dbReference type="GO" id="GO:0016301">
    <property type="term" value="F:kinase activity"/>
    <property type="evidence" value="ECO:0007669"/>
    <property type="project" value="UniProtKB-KW"/>
</dbReference>
<evidence type="ECO:0000256" key="7">
    <source>
        <dbReference type="ARBA" id="ARBA00022777"/>
    </source>
</evidence>
<dbReference type="Gene3D" id="1.10.1790.10">
    <property type="entry name" value="PRD domain"/>
    <property type="match status" value="1"/>
</dbReference>
<dbReference type="PROSITE" id="PS51099">
    <property type="entry name" value="PTS_EIIB_TYPE_2"/>
    <property type="match status" value="1"/>
</dbReference>
<dbReference type="InterPro" id="IPR051351">
    <property type="entry name" value="Ascorbate-PTS_EIIA_comp"/>
</dbReference>
<keyword evidence="4" id="KW-0597">Phosphoprotein</keyword>
<dbReference type="InterPro" id="IPR002178">
    <property type="entry name" value="PTS_EIIA_type-2_dom"/>
</dbReference>
<dbReference type="SUPFAM" id="SSF55804">
    <property type="entry name" value="Phoshotransferase/anion transport protein"/>
    <property type="match status" value="1"/>
</dbReference>
<gene>
    <name evidence="15" type="primary">mtlR_1</name>
    <name evidence="15" type="ORF">BN988_02041</name>
</gene>
<feature type="domain" description="PTS EIIB type-2" evidence="13">
    <location>
        <begin position="399"/>
        <end position="487"/>
    </location>
</feature>
<feature type="domain" description="PRD" evidence="14">
    <location>
        <begin position="287"/>
        <end position="394"/>
    </location>
</feature>